<dbReference type="PROSITE" id="PS50041">
    <property type="entry name" value="C_TYPE_LECTIN_2"/>
    <property type="match status" value="1"/>
</dbReference>
<dbReference type="Proteomes" id="UP000605970">
    <property type="component" value="Unassembled WGS sequence"/>
</dbReference>
<feature type="signal peptide" evidence="2">
    <location>
        <begin position="1"/>
        <end position="20"/>
    </location>
</feature>
<feature type="region of interest" description="Disordered" evidence="1">
    <location>
        <begin position="374"/>
        <end position="407"/>
    </location>
</feature>
<name>A0A8T0A3R7_9BILA</name>
<evidence type="ECO:0000313" key="5">
    <source>
        <dbReference type="Proteomes" id="UP000605970"/>
    </source>
</evidence>
<feature type="chain" id="PRO_5035728100" evidence="2">
    <location>
        <begin position="21"/>
        <end position="1286"/>
    </location>
</feature>
<dbReference type="CDD" id="cd00037">
    <property type="entry name" value="CLECT"/>
    <property type="match status" value="1"/>
</dbReference>
<reference evidence="4" key="1">
    <citation type="journal article" date="2020" name="Ecol. Evol.">
        <title>Genome structure and content of the rice root-knot nematode (Meloidogyne graminicola).</title>
        <authorList>
            <person name="Phan N.T."/>
            <person name="Danchin E.G.J."/>
            <person name="Klopp C."/>
            <person name="Perfus-Barbeoch L."/>
            <person name="Kozlowski D.K."/>
            <person name="Koutsovoulos G.D."/>
            <person name="Lopez-Roques C."/>
            <person name="Bouchez O."/>
            <person name="Zahm M."/>
            <person name="Besnard G."/>
            <person name="Bellafiore S."/>
        </authorList>
    </citation>
    <scope>NUCLEOTIDE SEQUENCE</scope>
    <source>
        <strain evidence="4">VN-18</strain>
    </source>
</reference>
<accession>A0A8T0A3R7</accession>
<feature type="compositionally biased region" description="Basic and acidic residues" evidence="1">
    <location>
        <begin position="382"/>
        <end position="406"/>
    </location>
</feature>
<evidence type="ECO:0000259" key="3">
    <source>
        <dbReference type="PROSITE" id="PS50041"/>
    </source>
</evidence>
<feature type="compositionally biased region" description="Low complexity" evidence="1">
    <location>
        <begin position="963"/>
        <end position="977"/>
    </location>
</feature>
<keyword evidence="5" id="KW-1185">Reference proteome</keyword>
<gene>
    <name evidence="4" type="ORF">Mgra_00000330</name>
</gene>
<feature type="compositionally biased region" description="Basic and acidic residues" evidence="1">
    <location>
        <begin position="483"/>
        <end position="503"/>
    </location>
</feature>
<dbReference type="SMART" id="SM00034">
    <property type="entry name" value="CLECT"/>
    <property type="match status" value="1"/>
</dbReference>
<feature type="region of interest" description="Disordered" evidence="1">
    <location>
        <begin position="951"/>
        <end position="1005"/>
    </location>
</feature>
<dbReference type="InterPro" id="IPR050828">
    <property type="entry name" value="C-type_lectin/matrix_domain"/>
</dbReference>
<feature type="region of interest" description="Disordered" evidence="1">
    <location>
        <begin position="473"/>
        <end position="585"/>
    </location>
</feature>
<feature type="region of interest" description="Disordered" evidence="1">
    <location>
        <begin position="626"/>
        <end position="658"/>
    </location>
</feature>
<organism evidence="4 5">
    <name type="scientific">Meloidogyne graminicola</name>
    <dbReference type="NCBI Taxonomy" id="189291"/>
    <lineage>
        <taxon>Eukaryota</taxon>
        <taxon>Metazoa</taxon>
        <taxon>Ecdysozoa</taxon>
        <taxon>Nematoda</taxon>
        <taxon>Chromadorea</taxon>
        <taxon>Rhabditida</taxon>
        <taxon>Tylenchina</taxon>
        <taxon>Tylenchomorpha</taxon>
        <taxon>Tylenchoidea</taxon>
        <taxon>Meloidogynidae</taxon>
        <taxon>Meloidogyninae</taxon>
        <taxon>Meloidogyne</taxon>
    </lineage>
</organism>
<dbReference type="OrthoDB" id="6337382at2759"/>
<feature type="region of interest" description="Disordered" evidence="1">
    <location>
        <begin position="805"/>
        <end position="828"/>
    </location>
</feature>
<feature type="compositionally biased region" description="Basic and acidic residues" evidence="1">
    <location>
        <begin position="672"/>
        <end position="681"/>
    </location>
</feature>
<evidence type="ECO:0000313" key="4">
    <source>
        <dbReference type="EMBL" id="KAF7640507.1"/>
    </source>
</evidence>
<feature type="compositionally biased region" description="Basic and acidic residues" evidence="1">
    <location>
        <begin position="700"/>
        <end position="787"/>
    </location>
</feature>
<dbReference type="PANTHER" id="PTHR45710:SF38">
    <property type="entry name" value="C-TYPE LECTIN DOMAIN-CONTAINING PROTEIN 180"/>
    <property type="match status" value="1"/>
</dbReference>
<dbReference type="InterPro" id="IPR001304">
    <property type="entry name" value="C-type_lectin-like"/>
</dbReference>
<feature type="compositionally biased region" description="Basic and acidic residues" evidence="1">
    <location>
        <begin position="889"/>
        <end position="906"/>
    </location>
</feature>
<dbReference type="EMBL" id="JABEBT010000001">
    <property type="protein sequence ID" value="KAF7640507.1"/>
    <property type="molecule type" value="Genomic_DNA"/>
</dbReference>
<feature type="domain" description="C-type lectin" evidence="3">
    <location>
        <begin position="51"/>
        <end position="177"/>
    </location>
</feature>
<proteinExistence type="predicted"/>
<evidence type="ECO:0000256" key="1">
    <source>
        <dbReference type="SAM" id="MobiDB-lite"/>
    </source>
</evidence>
<feature type="compositionally biased region" description="Basic and acidic residues" evidence="1">
    <location>
        <begin position="805"/>
        <end position="815"/>
    </location>
</feature>
<protein>
    <submittedName>
        <fullName evidence="4">C-type lectin domain-containing protein</fullName>
    </submittedName>
</protein>
<keyword evidence="2" id="KW-0732">Signal</keyword>
<evidence type="ECO:0000256" key="2">
    <source>
        <dbReference type="SAM" id="SignalP"/>
    </source>
</evidence>
<dbReference type="InterPro" id="IPR016186">
    <property type="entry name" value="C-type_lectin-like/link_sf"/>
</dbReference>
<comment type="caution">
    <text evidence="4">The sequence shown here is derived from an EMBL/GenBank/DDBJ whole genome shotgun (WGS) entry which is preliminary data.</text>
</comment>
<dbReference type="SUPFAM" id="SSF56436">
    <property type="entry name" value="C-type lectin-like"/>
    <property type="match status" value="1"/>
</dbReference>
<dbReference type="InterPro" id="IPR016187">
    <property type="entry name" value="CTDL_fold"/>
</dbReference>
<dbReference type="Gene3D" id="3.10.100.10">
    <property type="entry name" value="Mannose-Binding Protein A, subunit A"/>
    <property type="match status" value="1"/>
</dbReference>
<dbReference type="PANTHER" id="PTHR45710">
    <property type="entry name" value="C-TYPE LECTIN DOMAIN-CONTAINING PROTEIN 180"/>
    <property type="match status" value="1"/>
</dbReference>
<sequence>MLKTSFYLLFKTLLVLNVFANKMDPAYQNDEERNQPVESIPIEQAPWISGPGNQKYQFHIGKQSWLGAREKCLAQNADLVSIESFEEMQWLLSHYKPQFNHLRERQVQIGLLLDTIDGEVSSNSDSSSREWRWVNGKPLNLEITKWTMGEPFDHAKGKERCALLNINERRLDDVDCDLGASPGFNYRFVCQSSHEKHIEHESLNNPLWKKLEDILTFFGISDREEEKKSNNSLPIGAKEEGYWEKAFKGVDCNSETQQKEETNTNSKTNGLLEKLKMVTENSKKGVENVVENKSSVEKQLIKNTNEETNKNIVEQKLIEKQVEKVGEEKKVKVGGVAQHTTSKIIGGEEEQPPNEFEGARPTGGVVTIRRTETHISASSNIDNKKNNDNQNIKELKEEEKETDGKRKTLKSFGIKEVDIHDDSYDSKINQNSGLSTREKSQIINLNSRENIPSSINSKKPLIISNVPSISKDEQNSIQANTSYEKERDNEAKSAQITEKRFDDNEQSNIVEYTVGNKLIVNGRKEHEKPNEKKKNEENKENNEAKEDKIRSEKNNKEKEIKKTEDMRKENEDKVKDLRNEENTEEMEIKQIKSVKQIKVENEEKEDMKNLLPKAEIRDESSKLLVKEKEMDFERKKEEEKNKKGKNEENKNKINNEGNKVEEIIVEIKEVKNEANTEKNDEADIGTPNKINQKAVNEEIQEAKLDKSKEKEVKSEVKGEAKSDLKNEAKSEASKNETRREKINEAKNEIRNEAKVEAQDTIKMETTKLYKNEGKSEAKNEAESENNKEQITINKKIITNKEITNEKENNEAENKINKGKINKPTKQPVDPLSVVAETLERSLSSKEEIIEKKKQDDENIIKEKQKPVRDRIQNLEKLITAVQQMMGIGEGKREKEESQIEKTNKVLEEDEEKRDELKRKLEENEEGNKLKLMRKKEKELITETQTIAEVEEFSSPEFEKKSHSPSFISSSEESSEISNTVKNNKLHKNKNLDLTKNGKMSEKSHSVISDSIDEQKKSMAAMELDFEEAALQAKAHPGINSGDLVKNIILIENEEKGECINKEEGNCKNNKNKSKNNNRRFEPKNDGKWEIIKKISDENGTKNFSRIEKYGRKFGNKRNVEEEHEGKNKQGEIANLWNQITLEPKVVKQNNKDPSFLNSIHSETLESSPNGHILDQLIIFHPNSRKRSRENQIISQLLLPDGSFHGKLTEDWLISEIETEKSAIENITSSTSFSSSTPLSIFPAPDFSIINPDAQPPQQVVQRLEEERKRIDKVYNMFNREKNLYMN</sequence>
<feature type="compositionally biased region" description="Basic and acidic residues" evidence="1">
    <location>
        <begin position="522"/>
        <end position="585"/>
    </location>
</feature>
<feature type="compositionally biased region" description="Basic and acidic residues" evidence="1">
    <location>
        <begin position="913"/>
        <end position="924"/>
    </location>
</feature>
<feature type="region of interest" description="Disordered" evidence="1">
    <location>
        <begin position="888"/>
        <end position="924"/>
    </location>
</feature>
<feature type="region of interest" description="Disordered" evidence="1">
    <location>
        <begin position="672"/>
        <end position="787"/>
    </location>
</feature>
<dbReference type="Pfam" id="PF00059">
    <property type="entry name" value="Lectin_C"/>
    <property type="match status" value="1"/>
</dbReference>